<dbReference type="PaxDb" id="3880-AES65950"/>
<dbReference type="EnsemblPlants" id="AES65950">
    <property type="protein sequence ID" value="AES65950"/>
    <property type="gene ID" value="MTR_2g059310"/>
</dbReference>
<dbReference type="STRING" id="3880.G7IT20"/>
<proteinExistence type="predicted"/>
<dbReference type="Proteomes" id="UP000002051">
    <property type="component" value="Chromosome 2"/>
</dbReference>
<evidence type="ECO:0000313" key="1">
    <source>
        <dbReference type="EMBL" id="AES65950.1"/>
    </source>
</evidence>
<dbReference type="AlphaFoldDB" id="G7IT20"/>
<accession>G7IT20</accession>
<evidence type="ECO:0000313" key="3">
    <source>
        <dbReference type="Proteomes" id="UP000002051"/>
    </source>
</evidence>
<organism evidence="1 3">
    <name type="scientific">Medicago truncatula</name>
    <name type="common">Barrel medic</name>
    <name type="synonym">Medicago tribuloides</name>
    <dbReference type="NCBI Taxonomy" id="3880"/>
    <lineage>
        <taxon>Eukaryota</taxon>
        <taxon>Viridiplantae</taxon>
        <taxon>Streptophyta</taxon>
        <taxon>Embryophyta</taxon>
        <taxon>Tracheophyta</taxon>
        <taxon>Spermatophyta</taxon>
        <taxon>Magnoliopsida</taxon>
        <taxon>eudicotyledons</taxon>
        <taxon>Gunneridae</taxon>
        <taxon>Pentapetalae</taxon>
        <taxon>rosids</taxon>
        <taxon>fabids</taxon>
        <taxon>Fabales</taxon>
        <taxon>Fabaceae</taxon>
        <taxon>Papilionoideae</taxon>
        <taxon>50 kb inversion clade</taxon>
        <taxon>NPAAA clade</taxon>
        <taxon>Hologalegina</taxon>
        <taxon>IRL clade</taxon>
        <taxon>Trifolieae</taxon>
        <taxon>Medicago</taxon>
    </lineage>
</organism>
<reference evidence="2" key="3">
    <citation type="submission" date="2015-04" db="UniProtKB">
        <authorList>
            <consortium name="EnsemblPlants"/>
        </authorList>
    </citation>
    <scope>IDENTIFICATION</scope>
    <source>
        <strain evidence="2">cv. Jemalong A17</strain>
    </source>
</reference>
<name>G7IT20_MEDTR</name>
<dbReference type="HOGENOM" id="CLU_1328097_0_0_1"/>
<keyword evidence="3" id="KW-1185">Reference proteome</keyword>
<gene>
    <name evidence="1" type="ordered locus">MTR_2g059310</name>
</gene>
<protein>
    <submittedName>
        <fullName evidence="1">COBRA-like protein</fullName>
    </submittedName>
</protein>
<reference evidence="1 3" key="2">
    <citation type="journal article" date="2014" name="BMC Genomics">
        <title>An improved genome release (version Mt4.0) for the model legume Medicago truncatula.</title>
        <authorList>
            <person name="Tang H."/>
            <person name="Krishnakumar V."/>
            <person name="Bidwell S."/>
            <person name="Rosen B."/>
            <person name="Chan A."/>
            <person name="Zhou S."/>
            <person name="Gentzbittel L."/>
            <person name="Childs K.L."/>
            <person name="Yandell M."/>
            <person name="Gundlach H."/>
            <person name="Mayer K.F."/>
            <person name="Schwartz D.C."/>
            <person name="Town C.D."/>
        </authorList>
    </citation>
    <scope>GENOME REANNOTATION</scope>
    <source>
        <strain evidence="2 3">cv. Jemalong A17</strain>
    </source>
</reference>
<reference evidence="1 3" key="1">
    <citation type="journal article" date="2011" name="Nature">
        <title>The Medicago genome provides insight into the evolution of rhizobial symbioses.</title>
        <authorList>
            <person name="Young N.D."/>
            <person name="Debelle F."/>
            <person name="Oldroyd G.E."/>
            <person name="Geurts R."/>
            <person name="Cannon S.B."/>
            <person name="Udvardi M.K."/>
            <person name="Benedito V.A."/>
            <person name="Mayer K.F."/>
            <person name="Gouzy J."/>
            <person name="Schoof H."/>
            <person name="Van de Peer Y."/>
            <person name="Proost S."/>
            <person name="Cook D.R."/>
            <person name="Meyers B.C."/>
            <person name="Spannagl M."/>
            <person name="Cheung F."/>
            <person name="De Mita S."/>
            <person name="Krishnakumar V."/>
            <person name="Gundlach H."/>
            <person name="Zhou S."/>
            <person name="Mudge J."/>
            <person name="Bharti A.K."/>
            <person name="Murray J.D."/>
            <person name="Naoumkina M.A."/>
            <person name="Rosen B."/>
            <person name="Silverstein K.A."/>
            <person name="Tang H."/>
            <person name="Rombauts S."/>
            <person name="Zhao P.X."/>
            <person name="Zhou P."/>
            <person name="Barbe V."/>
            <person name="Bardou P."/>
            <person name="Bechner M."/>
            <person name="Bellec A."/>
            <person name="Berger A."/>
            <person name="Berges H."/>
            <person name="Bidwell S."/>
            <person name="Bisseling T."/>
            <person name="Choisne N."/>
            <person name="Couloux A."/>
            <person name="Denny R."/>
            <person name="Deshpande S."/>
            <person name="Dai X."/>
            <person name="Doyle J.J."/>
            <person name="Dudez A.M."/>
            <person name="Farmer A.D."/>
            <person name="Fouteau S."/>
            <person name="Franken C."/>
            <person name="Gibelin C."/>
            <person name="Gish J."/>
            <person name="Goldstein S."/>
            <person name="Gonzalez A.J."/>
            <person name="Green P.J."/>
            <person name="Hallab A."/>
            <person name="Hartog M."/>
            <person name="Hua A."/>
            <person name="Humphray S.J."/>
            <person name="Jeong D.H."/>
            <person name="Jing Y."/>
            <person name="Jocker A."/>
            <person name="Kenton S.M."/>
            <person name="Kim D.J."/>
            <person name="Klee K."/>
            <person name="Lai H."/>
            <person name="Lang C."/>
            <person name="Lin S."/>
            <person name="Macmil S.L."/>
            <person name="Magdelenat G."/>
            <person name="Matthews L."/>
            <person name="McCorrison J."/>
            <person name="Monaghan E.L."/>
            <person name="Mun J.H."/>
            <person name="Najar F.Z."/>
            <person name="Nicholson C."/>
            <person name="Noirot C."/>
            <person name="O'Bleness M."/>
            <person name="Paule C.R."/>
            <person name="Poulain J."/>
            <person name="Prion F."/>
            <person name="Qin B."/>
            <person name="Qu C."/>
            <person name="Retzel E.F."/>
            <person name="Riddle C."/>
            <person name="Sallet E."/>
            <person name="Samain S."/>
            <person name="Samson N."/>
            <person name="Sanders I."/>
            <person name="Saurat O."/>
            <person name="Scarpelli C."/>
            <person name="Schiex T."/>
            <person name="Segurens B."/>
            <person name="Severin A.J."/>
            <person name="Sherrier D.J."/>
            <person name="Shi R."/>
            <person name="Sims S."/>
            <person name="Singer S.R."/>
            <person name="Sinharoy S."/>
            <person name="Sterck L."/>
            <person name="Viollet A."/>
            <person name="Wang B.B."/>
            <person name="Wang K."/>
            <person name="Wang M."/>
            <person name="Wang X."/>
            <person name="Warfsmann J."/>
            <person name="Weissenbach J."/>
            <person name="White D.D."/>
            <person name="White J.D."/>
            <person name="Wiley G.B."/>
            <person name="Wincker P."/>
            <person name="Xing Y."/>
            <person name="Yang L."/>
            <person name="Yao Z."/>
            <person name="Ying F."/>
            <person name="Zhai J."/>
            <person name="Zhou L."/>
            <person name="Zuber A."/>
            <person name="Denarie J."/>
            <person name="Dixon R.A."/>
            <person name="May G.D."/>
            <person name="Schwartz D.C."/>
            <person name="Rogers J."/>
            <person name="Quetier F."/>
            <person name="Town C.D."/>
            <person name="Roe B.A."/>
        </authorList>
    </citation>
    <scope>NUCLEOTIDE SEQUENCE [LARGE SCALE GENOMIC DNA]</scope>
    <source>
        <strain evidence="1">A17</strain>
        <strain evidence="2 3">cv. Jemalong A17</strain>
    </source>
</reference>
<evidence type="ECO:0000313" key="2">
    <source>
        <dbReference type="EnsemblPlants" id="AES65950"/>
    </source>
</evidence>
<dbReference type="EMBL" id="CM001218">
    <property type="protein sequence ID" value="AES65950.1"/>
    <property type="molecule type" value="Genomic_DNA"/>
</dbReference>
<sequence length="207" mass="23705">MGFWGKTRFLPVQKFIARLASIHASPQYLIFTRLEFALNSPWQASVFVNSPWRADVLARRATQFLSVDFRAWIVVMGEMSCMVERGSCRFMTWTLGVFTMNTWMVIMIEMGKERENMGHGGNLSIIPHCCKKRSNNYVFTPYTTPYNQQSASYFKGSELISWAQDPTNAVSGLQVDRIGINQIIITVPQKFTLKTLELGNTREQTNL</sequence>